<protein>
    <submittedName>
        <fullName evidence="5">Type 1 glutamine amidotransferase-like domain-containing protein</fullName>
    </submittedName>
</protein>
<dbReference type="PANTHER" id="PTHR20842">
    <property type="entry name" value="PROTEASE S51 ALPHA-ASPARTYL DIPEPTIDASE"/>
    <property type="match status" value="1"/>
</dbReference>
<keyword evidence="6" id="KW-1185">Reference proteome</keyword>
<dbReference type="PANTHER" id="PTHR20842:SF0">
    <property type="entry name" value="ALPHA-ASPARTYL DIPEPTIDASE"/>
    <property type="match status" value="1"/>
</dbReference>
<dbReference type="Gene3D" id="3.40.50.880">
    <property type="match status" value="1"/>
</dbReference>
<sequence length="210" mass="23556">MNLMLIGGGQLVAPSHQFINRHVVQLTKHAPHIVFLPTASRDELLYQQQFRDTYEAIGAIVSIVTLFDDEQSMETQRRLIENADILYVGGGNYPLLVQTFAVKGMDVLLEQAIKRGTWYVGVSAGAIYAMEYGIRTSEDGTDYYLDTGQGWLSGCLCPHLNQEKRATRFQEHLSQMNHAIGLPDDTAYILSGTDYYRLGEGHALYGCYIK</sequence>
<evidence type="ECO:0000313" key="5">
    <source>
        <dbReference type="EMBL" id="QWB28734.1"/>
    </source>
</evidence>
<evidence type="ECO:0000256" key="4">
    <source>
        <dbReference type="ARBA" id="ARBA00022825"/>
    </source>
</evidence>
<accession>A0ABX8G676</accession>
<gene>
    <name evidence="5" type="ORF">KKI46_08965</name>
</gene>
<dbReference type="SUPFAM" id="SSF52317">
    <property type="entry name" value="Class I glutamine amidotransferase-like"/>
    <property type="match status" value="1"/>
</dbReference>
<reference evidence="5 6" key="1">
    <citation type="submission" date="2021-05" db="EMBL/GenBank/DDBJ databases">
        <title>Biocontrol using Exiguobacterium acetylicum SI17 against litchi downy blight caused by Peronophythora litchii.</title>
        <authorList>
            <person name="Zheng L."/>
        </authorList>
    </citation>
    <scope>NUCLEOTIDE SEQUENCE [LARGE SCALE GENOMIC DNA]</scope>
    <source>
        <strain evidence="5 6">SI17</strain>
    </source>
</reference>
<evidence type="ECO:0000313" key="6">
    <source>
        <dbReference type="Proteomes" id="UP000679498"/>
    </source>
</evidence>
<keyword evidence="4" id="KW-0720">Serine protease</keyword>
<proteinExistence type="inferred from homology"/>
<evidence type="ECO:0000256" key="1">
    <source>
        <dbReference type="ARBA" id="ARBA00006534"/>
    </source>
</evidence>
<evidence type="ECO:0000256" key="3">
    <source>
        <dbReference type="ARBA" id="ARBA00022801"/>
    </source>
</evidence>
<evidence type="ECO:0000256" key="2">
    <source>
        <dbReference type="ARBA" id="ARBA00022670"/>
    </source>
</evidence>
<organism evidence="5 6">
    <name type="scientific">Exiguobacterium acetylicum</name>
    <name type="common">Brevibacterium acetylicum</name>
    <dbReference type="NCBI Taxonomy" id="41170"/>
    <lineage>
        <taxon>Bacteria</taxon>
        <taxon>Bacillati</taxon>
        <taxon>Bacillota</taxon>
        <taxon>Bacilli</taxon>
        <taxon>Bacillales</taxon>
        <taxon>Bacillales Family XII. Incertae Sedis</taxon>
        <taxon>Exiguobacterium</taxon>
    </lineage>
</organism>
<keyword evidence="3" id="KW-0378">Hydrolase</keyword>
<dbReference type="GeneID" id="88811803"/>
<dbReference type="Proteomes" id="UP000679498">
    <property type="component" value="Chromosome"/>
</dbReference>
<dbReference type="Pfam" id="PF03575">
    <property type="entry name" value="Peptidase_S51"/>
    <property type="match status" value="1"/>
</dbReference>
<dbReference type="InterPro" id="IPR029062">
    <property type="entry name" value="Class_I_gatase-like"/>
</dbReference>
<name>A0ABX8G676_EXIAC</name>
<keyword evidence="2" id="KW-0645">Protease</keyword>
<dbReference type="RefSeq" id="WP_069940748.1">
    <property type="nucleotide sequence ID" value="NZ_CP075897.1"/>
</dbReference>
<dbReference type="InterPro" id="IPR005320">
    <property type="entry name" value="Peptidase_S51"/>
</dbReference>
<dbReference type="EMBL" id="CP075897">
    <property type="protein sequence ID" value="QWB28734.1"/>
    <property type="molecule type" value="Genomic_DNA"/>
</dbReference>
<comment type="similarity">
    <text evidence="1">Belongs to the peptidase S51 family.</text>
</comment>